<proteinExistence type="predicted"/>
<evidence type="ECO:0000313" key="4">
    <source>
        <dbReference type="Proteomes" id="UP000198893"/>
    </source>
</evidence>
<keyword evidence="1" id="KW-0812">Transmembrane</keyword>
<gene>
    <name evidence="3" type="ORF">SAMN04490248_13415</name>
</gene>
<feature type="domain" description="Putative Flp pilus-assembly TadG-like N-terminal" evidence="2">
    <location>
        <begin position="44"/>
        <end position="91"/>
    </location>
</feature>
<accession>A0A1H8VU28</accession>
<dbReference type="Pfam" id="PF13400">
    <property type="entry name" value="Tad"/>
    <property type="match status" value="1"/>
</dbReference>
<name>A0A1H8VU28_9RHOB</name>
<evidence type="ECO:0000259" key="2">
    <source>
        <dbReference type="Pfam" id="PF13400"/>
    </source>
</evidence>
<dbReference type="Proteomes" id="UP000198893">
    <property type="component" value="Unassembled WGS sequence"/>
</dbReference>
<sequence length="681" mass="68700">MTLDSRKICTTPFSPARGSATGAMLSRGVWSGRSLADFAKREEGAVAVIAGLAIPVLLGFAGLALEYGQNLVVRAEAQRTADLASHAGAVAYARTGSTGPMVDAARGVARLNGFGDDEIVVELDLSFSTASGGAVRATITAPQQLYLPRLVGGDASVDVVASAVAGAMRGAPACIQALDPDGSGINLSGGTSLHADECGVASNAEVTVTCGASIITKALSYDSDKSPVKGNCETITAPDGSTPQIVRRPSSDPLAESNAIQLAREQMSRTAALAPSDGVTVAAGPNVTFGWDQGATMAQAVAVGCSATFASSNSEWTFSCPGQTSVNIGNVLLEGGLRLRFNPGASQGFVYNISGRITNSGAYMDFAGGTYNVAQGIYTGGGATTEFGAGTYRIGRSNQSCNGARYSICNTSKLMFNGPSEFVLPGGVRNEGDAVMTLGTGTGNSFRFGPSSNDDAISMGGGSQLYMGDVDDSVFEHGVFEVAGWIDGGGGNSCLVIPAADLHEINGSIVASGAIRFGAGIYAIDGYMHLGGNGGGSSSCRGEIVSVEAIDTTFLISANGVEPGNWGCRDQSFCVSSDYSNVQFRAPLTGPFADIAIVGPLDASRREGATFRAGASDGVVTGAAYFPNGPITLSGGASASGGDGGCLQIIGAEITLTGGASLASDCEFSGAGTIAQVAILR</sequence>
<dbReference type="AlphaFoldDB" id="A0A1H8VU28"/>
<feature type="transmembrane region" description="Helical" evidence="1">
    <location>
        <begin position="44"/>
        <end position="65"/>
    </location>
</feature>
<keyword evidence="4" id="KW-1185">Reference proteome</keyword>
<evidence type="ECO:0000256" key="1">
    <source>
        <dbReference type="SAM" id="Phobius"/>
    </source>
</evidence>
<dbReference type="RefSeq" id="WP_093120443.1">
    <property type="nucleotide sequence ID" value="NZ_FODS01000034.1"/>
</dbReference>
<keyword evidence="1" id="KW-0472">Membrane</keyword>
<evidence type="ECO:0000313" key="3">
    <source>
        <dbReference type="EMBL" id="SEP18865.1"/>
    </source>
</evidence>
<dbReference type="InterPro" id="IPR028087">
    <property type="entry name" value="Tad_N"/>
</dbReference>
<dbReference type="STRING" id="569882.SAMN04490248_13415"/>
<dbReference type="EMBL" id="FODS01000034">
    <property type="protein sequence ID" value="SEP18865.1"/>
    <property type="molecule type" value="Genomic_DNA"/>
</dbReference>
<reference evidence="3 4" key="1">
    <citation type="submission" date="2016-10" db="EMBL/GenBank/DDBJ databases">
        <authorList>
            <person name="de Groot N.N."/>
        </authorList>
    </citation>
    <scope>NUCLEOTIDE SEQUENCE [LARGE SCALE GENOMIC DNA]</scope>
    <source>
        <strain evidence="3 4">DSM 27842</strain>
    </source>
</reference>
<organism evidence="3 4">
    <name type="scientific">Salinihabitans flavidus</name>
    <dbReference type="NCBI Taxonomy" id="569882"/>
    <lineage>
        <taxon>Bacteria</taxon>
        <taxon>Pseudomonadati</taxon>
        <taxon>Pseudomonadota</taxon>
        <taxon>Alphaproteobacteria</taxon>
        <taxon>Rhodobacterales</taxon>
        <taxon>Roseobacteraceae</taxon>
        <taxon>Salinihabitans</taxon>
    </lineage>
</organism>
<keyword evidence="1" id="KW-1133">Transmembrane helix</keyword>
<protein>
    <submittedName>
        <fullName evidence="3">Putative Flp pilus-assembly TadE/G-like</fullName>
    </submittedName>
</protein>
<dbReference type="OrthoDB" id="7942030at2"/>